<dbReference type="Gene3D" id="3.90.226.10">
    <property type="entry name" value="2-enoyl-CoA Hydratase, Chain A, domain 1"/>
    <property type="match status" value="1"/>
</dbReference>
<dbReference type="GO" id="GO:0004176">
    <property type="term" value="F:ATP-dependent peptidase activity"/>
    <property type="evidence" value="ECO:0007669"/>
    <property type="project" value="TreeGrafter"/>
</dbReference>
<dbReference type="InterPro" id="IPR029045">
    <property type="entry name" value="ClpP/crotonase-like_dom_sf"/>
</dbReference>
<dbReference type="EC" id="3.4.21.92" evidence="3"/>
<feature type="compositionally biased region" description="Low complexity" evidence="1">
    <location>
        <begin position="73"/>
        <end position="88"/>
    </location>
</feature>
<dbReference type="GO" id="GO:0051117">
    <property type="term" value="F:ATPase binding"/>
    <property type="evidence" value="ECO:0007669"/>
    <property type="project" value="TreeGrafter"/>
</dbReference>
<evidence type="ECO:0000256" key="2">
    <source>
        <dbReference type="SAM" id="SignalP"/>
    </source>
</evidence>
<dbReference type="SUPFAM" id="SSF52096">
    <property type="entry name" value="ClpP/crotonase"/>
    <property type="match status" value="1"/>
</dbReference>
<reference evidence="3 4" key="1">
    <citation type="submission" date="2019-02" db="EMBL/GenBank/DDBJ databases">
        <title>Deep-cultivation of Planctomycetes and their phenomic and genomic characterization uncovers novel biology.</title>
        <authorList>
            <person name="Wiegand S."/>
            <person name="Jogler M."/>
            <person name="Boedeker C."/>
            <person name="Pinto D."/>
            <person name="Vollmers J."/>
            <person name="Rivas-Marin E."/>
            <person name="Kohn T."/>
            <person name="Peeters S.H."/>
            <person name="Heuer A."/>
            <person name="Rast P."/>
            <person name="Oberbeckmann S."/>
            <person name="Bunk B."/>
            <person name="Jeske O."/>
            <person name="Meyerdierks A."/>
            <person name="Storesund J.E."/>
            <person name="Kallscheuer N."/>
            <person name="Luecker S."/>
            <person name="Lage O.M."/>
            <person name="Pohl T."/>
            <person name="Merkel B.J."/>
            <person name="Hornburger P."/>
            <person name="Mueller R.-W."/>
            <person name="Bruemmer F."/>
            <person name="Labrenz M."/>
            <person name="Spormann A.M."/>
            <person name="Op den Camp H."/>
            <person name="Overmann J."/>
            <person name="Amann R."/>
            <person name="Jetten M.S.M."/>
            <person name="Mascher T."/>
            <person name="Medema M.H."/>
            <person name="Devos D.P."/>
            <person name="Kaster A.-K."/>
            <person name="Ovreas L."/>
            <person name="Rohde M."/>
            <person name="Galperin M.Y."/>
            <person name="Jogler C."/>
        </authorList>
    </citation>
    <scope>NUCLEOTIDE SEQUENCE [LARGE SCALE GENOMIC DNA]</scope>
    <source>
        <strain evidence="3 4">Pla175</strain>
    </source>
</reference>
<protein>
    <submittedName>
        <fullName evidence="3">ATP-dependent Clp protease proteolytic subunit</fullName>
        <ecNumber evidence="3">3.4.21.92</ecNumber>
    </submittedName>
</protein>
<proteinExistence type="predicted"/>
<feature type="signal peptide" evidence="2">
    <location>
        <begin position="1"/>
        <end position="23"/>
    </location>
</feature>
<dbReference type="AlphaFoldDB" id="A0A518D9I2"/>
<dbReference type="KEGG" id="pnd:Pla175_15160"/>
<feature type="compositionally biased region" description="Basic and acidic residues" evidence="1">
    <location>
        <begin position="90"/>
        <end position="114"/>
    </location>
</feature>
<feature type="chain" id="PRO_5021758987" evidence="2">
    <location>
        <begin position="24"/>
        <end position="496"/>
    </location>
</feature>
<feature type="compositionally biased region" description="Basic and acidic residues" evidence="1">
    <location>
        <begin position="37"/>
        <end position="72"/>
    </location>
</feature>
<dbReference type="Pfam" id="PF00574">
    <property type="entry name" value="CLP_protease"/>
    <property type="match status" value="1"/>
</dbReference>
<accession>A0A518D9I2</accession>
<keyword evidence="3" id="KW-0645">Protease</keyword>
<dbReference type="RefSeq" id="WP_145282754.1">
    <property type="nucleotide sequence ID" value="NZ_CP036291.1"/>
</dbReference>
<organism evidence="3 4">
    <name type="scientific">Pirellulimonas nuda</name>
    <dbReference type="NCBI Taxonomy" id="2528009"/>
    <lineage>
        <taxon>Bacteria</taxon>
        <taxon>Pseudomonadati</taxon>
        <taxon>Planctomycetota</taxon>
        <taxon>Planctomycetia</taxon>
        <taxon>Pirellulales</taxon>
        <taxon>Lacipirellulaceae</taxon>
        <taxon>Pirellulimonas</taxon>
    </lineage>
</organism>
<dbReference type="PANTHER" id="PTHR10381:SF11">
    <property type="entry name" value="ATP-DEPENDENT CLP PROTEASE PROTEOLYTIC SUBUNIT, MITOCHONDRIAL"/>
    <property type="match status" value="1"/>
</dbReference>
<dbReference type="Proteomes" id="UP000317429">
    <property type="component" value="Chromosome"/>
</dbReference>
<name>A0A518D9I2_9BACT</name>
<dbReference type="GO" id="GO:0006515">
    <property type="term" value="P:protein quality control for misfolded or incompletely synthesized proteins"/>
    <property type="evidence" value="ECO:0007669"/>
    <property type="project" value="TreeGrafter"/>
</dbReference>
<evidence type="ECO:0000313" key="3">
    <source>
        <dbReference type="EMBL" id="QDU88145.1"/>
    </source>
</evidence>
<dbReference type="EMBL" id="CP036291">
    <property type="protein sequence ID" value="QDU88145.1"/>
    <property type="molecule type" value="Genomic_DNA"/>
</dbReference>
<dbReference type="InterPro" id="IPR023562">
    <property type="entry name" value="ClpP/TepA"/>
</dbReference>
<gene>
    <name evidence="3" type="primary">clpP_1</name>
    <name evidence="3" type="ORF">Pla175_15160</name>
</gene>
<dbReference type="PANTHER" id="PTHR10381">
    <property type="entry name" value="ATP-DEPENDENT CLP PROTEASE PROTEOLYTIC SUBUNIT"/>
    <property type="match status" value="1"/>
</dbReference>
<evidence type="ECO:0000313" key="4">
    <source>
        <dbReference type="Proteomes" id="UP000317429"/>
    </source>
</evidence>
<sequence precursor="true">MLSRLLFAFALFSFVSVGPQAWADEAPPAQGQQKKVPFKDLPDEMKEKIREAIEKNDRIPDEVKEKLRKATEEGGLSSFEEGESASSEVKPTEKKEDAKKEEEKKPQEPSLNDKVKELREKMQQMDTEFQYKVAEYKARFDEQRLAIEKAKLDRQIADAQKAEEEADKEAVRKQKLSEIKAELELSEYEAKLAKARHEADLMAMSARKARAEAELATLAAEEKFQDAVIDERQYPDQPFKNGVLTISDRRIELNGAIFDGAAKYVCDRIDYYNNESDKPIFLIIDSSPGGSGVEGLQIVQAMKHSKAPVHVVVKRFAASMAAIITTLADESYAYPGAILLHHQASSGMSGNTTQQKESLDRLREMSDRLVGAVAEKIGTTEDQFVEQMYKNRSTGDWDLFADEALKQGWVDHVVDEIRETAVRSRPTGSRSTSFTIRGFGEADADVAEPAAVNAAMERYDVRLSEQQDDKGRRFVRLPRLGPMDHWFLYNPDEYYR</sequence>
<keyword evidence="4" id="KW-1185">Reference proteome</keyword>
<dbReference type="GO" id="GO:0009368">
    <property type="term" value="C:endopeptidase Clp complex"/>
    <property type="evidence" value="ECO:0007669"/>
    <property type="project" value="TreeGrafter"/>
</dbReference>
<keyword evidence="3" id="KW-0378">Hydrolase</keyword>
<evidence type="ECO:0000256" key="1">
    <source>
        <dbReference type="SAM" id="MobiDB-lite"/>
    </source>
</evidence>
<feature type="region of interest" description="Disordered" evidence="1">
    <location>
        <begin position="24"/>
        <end position="114"/>
    </location>
</feature>
<dbReference type="GO" id="GO:0004252">
    <property type="term" value="F:serine-type endopeptidase activity"/>
    <property type="evidence" value="ECO:0007669"/>
    <property type="project" value="UniProtKB-EC"/>
</dbReference>
<keyword evidence="2" id="KW-0732">Signal</keyword>
<dbReference type="OrthoDB" id="9806592at2"/>